<dbReference type="PANTHER" id="PTHR30195">
    <property type="entry name" value="TYPE I SITE-SPECIFIC DEOXYRIBONUCLEASE PROTEIN SUBUNIT M AND R"/>
    <property type="match status" value="1"/>
</dbReference>
<dbReference type="GO" id="GO:0004519">
    <property type="term" value="F:endonuclease activity"/>
    <property type="evidence" value="ECO:0007669"/>
    <property type="project" value="UniProtKB-KW"/>
</dbReference>
<dbReference type="SUPFAM" id="SSF52540">
    <property type="entry name" value="P-loop containing nucleoside triphosphate hydrolases"/>
    <property type="match status" value="1"/>
</dbReference>
<dbReference type="CDD" id="cd18030">
    <property type="entry name" value="DEXHc_RE_I_HsdR"/>
    <property type="match status" value="1"/>
</dbReference>
<comment type="function">
    <text evidence="11">Subunit R is required for both nuclease and ATPase activities, but not for modification.</text>
</comment>
<dbReference type="NCBIfam" id="TIGR00348">
    <property type="entry name" value="hsdR"/>
    <property type="match status" value="1"/>
</dbReference>
<evidence type="ECO:0000256" key="8">
    <source>
        <dbReference type="ARBA" id="ARBA00022801"/>
    </source>
</evidence>
<gene>
    <name evidence="13" type="ORF">NFC73_20455</name>
</gene>
<dbReference type="Pfam" id="PF22679">
    <property type="entry name" value="T1R_D3-like"/>
    <property type="match status" value="1"/>
</dbReference>
<dbReference type="PROSITE" id="PS51192">
    <property type="entry name" value="HELICASE_ATP_BIND_1"/>
    <property type="match status" value="1"/>
</dbReference>
<dbReference type="Pfam" id="PF04313">
    <property type="entry name" value="HSDR_N"/>
    <property type="match status" value="1"/>
</dbReference>
<dbReference type="InterPro" id="IPR040980">
    <property type="entry name" value="SWI2_SNF2"/>
</dbReference>
<keyword evidence="5 11" id="KW-0547">Nucleotide-binding</keyword>
<comment type="similarity">
    <text evidence="2 11">Belongs to the HsdR family.</text>
</comment>
<dbReference type="InterPro" id="IPR004473">
    <property type="entry name" value="Restrct_endonuc_typeI_HsdR"/>
</dbReference>
<evidence type="ECO:0000256" key="7">
    <source>
        <dbReference type="ARBA" id="ARBA00022759"/>
    </source>
</evidence>
<dbReference type="PANTHER" id="PTHR30195:SF15">
    <property type="entry name" value="TYPE I RESTRICTION ENZYME HINDI ENDONUCLEASE SUBUNIT"/>
    <property type="match status" value="1"/>
</dbReference>
<evidence type="ECO:0000256" key="6">
    <source>
        <dbReference type="ARBA" id="ARBA00022747"/>
    </source>
</evidence>
<dbReference type="EMBL" id="JANCLV010000029">
    <property type="protein sequence ID" value="MCP9002078.1"/>
    <property type="molecule type" value="Genomic_DNA"/>
</dbReference>
<dbReference type="InterPro" id="IPR055180">
    <property type="entry name" value="HsdR_RecA-like_helicase_dom_2"/>
</dbReference>
<dbReference type="InterPro" id="IPR014001">
    <property type="entry name" value="Helicase_ATP-bd"/>
</dbReference>
<dbReference type="EC" id="3.1.21.3" evidence="11"/>
<keyword evidence="4" id="KW-0540">Nuclease</keyword>
<evidence type="ECO:0000256" key="1">
    <source>
        <dbReference type="ARBA" id="ARBA00000851"/>
    </source>
</evidence>
<comment type="caution">
    <text evidence="13">The sequence shown here is derived from an EMBL/GenBank/DDBJ whole genome shotgun (WGS) entry which is preliminary data.</text>
</comment>
<keyword evidence="7 13" id="KW-0255">Endonuclease</keyword>
<organism evidence="13 14">
    <name type="scientific">Pseudarthrobacter humi</name>
    <dbReference type="NCBI Taxonomy" id="2952523"/>
    <lineage>
        <taxon>Bacteria</taxon>
        <taxon>Bacillati</taxon>
        <taxon>Actinomycetota</taxon>
        <taxon>Actinomycetes</taxon>
        <taxon>Micrococcales</taxon>
        <taxon>Micrococcaceae</taxon>
        <taxon>Pseudarthrobacter</taxon>
    </lineage>
</organism>
<evidence type="ECO:0000256" key="4">
    <source>
        <dbReference type="ARBA" id="ARBA00022722"/>
    </source>
</evidence>
<evidence type="ECO:0000256" key="9">
    <source>
        <dbReference type="ARBA" id="ARBA00022840"/>
    </source>
</evidence>
<keyword evidence="8 11" id="KW-0378">Hydrolase</keyword>
<protein>
    <recommendedName>
        <fullName evidence="11">Type I restriction enzyme endonuclease subunit</fullName>
        <shortName evidence="11">R protein</shortName>
        <ecNumber evidence="11">3.1.21.3</ecNumber>
    </recommendedName>
</protein>
<reference evidence="13 14" key="1">
    <citation type="submission" date="2022-06" db="EMBL/GenBank/DDBJ databases">
        <title>Pseudarthrobacter sp. strain RMG13 Genome sequencing and assembly.</title>
        <authorList>
            <person name="Kim I."/>
        </authorList>
    </citation>
    <scope>NUCLEOTIDE SEQUENCE [LARGE SCALE GENOMIC DNA]</scope>
    <source>
        <strain evidence="13 14">RMG13</strain>
    </source>
</reference>
<evidence type="ECO:0000313" key="13">
    <source>
        <dbReference type="EMBL" id="MCP9002078.1"/>
    </source>
</evidence>
<evidence type="ECO:0000256" key="3">
    <source>
        <dbReference type="ARBA" id="ARBA00011296"/>
    </source>
</evidence>
<dbReference type="Gene3D" id="3.40.50.300">
    <property type="entry name" value="P-loop containing nucleotide triphosphate hydrolases"/>
    <property type="match status" value="2"/>
</dbReference>
<dbReference type="CDD" id="cd18800">
    <property type="entry name" value="SF2_C_EcoR124I-like"/>
    <property type="match status" value="1"/>
</dbReference>
<dbReference type="InterPro" id="IPR027417">
    <property type="entry name" value="P-loop_NTPase"/>
</dbReference>
<dbReference type="SMART" id="SM00487">
    <property type="entry name" value="DEXDc"/>
    <property type="match status" value="1"/>
</dbReference>
<keyword evidence="14" id="KW-1185">Reference proteome</keyword>
<evidence type="ECO:0000256" key="2">
    <source>
        <dbReference type="ARBA" id="ARBA00008598"/>
    </source>
</evidence>
<keyword evidence="6 11" id="KW-0680">Restriction system</keyword>
<dbReference type="InterPro" id="IPR007409">
    <property type="entry name" value="Restrct_endonuc_type1_HsdR_N"/>
</dbReference>
<keyword evidence="9 11" id="KW-0067">ATP-binding</keyword>
<comment type="subunit">
    <text evidence="3 11">The type I restriction/modification system is composed of three polypeptides R, M and S.</text>
</comment>
<dbReference type="Proteomes" id="UP001524318">
    <property type="component" value="Unassembled WGS sequence"/>
</dbReference>
<dbReference type="Gene3D" id="3.90.1570.50">
    <property type="match status" value="1"/>
</dbReference>
<dbReference type="InterPro" id="IPR051268">
    <property type="entry name" value="Type-I_R_enzyme_R_subunit"/>
</dbReference>
<comment type="catalytic activity">
    <reaction evidence="1 11">
        <text>Endonucleolytic cleavage of DNA to give random double-stranded fragments with terminal 5'-phosphates, ATP is simultaneously hydrolyzed.</text>
        <dbReference type="EC" id="3.1.21.3"/>
    </reaction>
</comment>
<dbReference type="CDD" id="cd22332">
    <property type="entry name" value="HsdR_N"/>
    <property type="match status" value="1"/>
</dbReference>
<feature type="domain" description="Helicase ATP-binding" evidence="12">
    <location>
        <begin position="298"/>
        <end position="464"/>
    </location>
</feature>
<dbReference type="Pfam" id="PF18766">
    <property type="entry name" value="SWI2_SNF2"/>
    <property type="match status" value="1"/>
</dbReference>
<proteinExistence type="inferred from homology"/>
<evidence type="ECO:0000256" key="10">
    <source>
        <dbReference type="ARBA" id="ARBA00023125"/>
    </source>
</evidence>
<evidence type="ECO:0000256" key="5">
    <source>
        <dbReference type="ARBA" id="ARBA00022741"/>
    </source>
</evidence>
<evidence type="ECO:0000256" key="11">
    <source>
        <dbReference type="RuleBase" id="RU364115"/>
    </source>
</evidence>
<accession>A0ABT1LUB3</accession>
<dbReference type="RefSeq" id="WP_254753280.1">
    <property type="nucleotide sequence ID" value="NZ_JANCLV010000029.1"/>
</dbReference>
<evidence type="ECO:0000313" key="14">
    <source>
        <dbReference type="Proteomes" id="UP001524318"/>
    </source>
</evidence>
<keyword evidence="10 11" id="KW-0238">DNA-binding</keyword>
<sequence length="1044" mass="118404">MTDETFDASELSQSQGPAVQLLEALGFTQLTPAEALKERGGRRSNVLFTGILTAQILQINQFTHKKRQYPFDVADAEEAVRRLGPGLEQAKGPQAASLEVYDRLILGTTITKTVGGDSKSYSLRYIDWHTPANNVFHVTTEMRVERTGSSATQRLDVVGYVNGIPFIIIENKRPTEELKKAGSQLIKYQNSDRIPHLFHYAQLLISANRQEATYATVGTPRKFWASWHDAEDTDADIRPLITGRTVSEQDRLLYALCRPERLLDLVRRFTVFDAGVRKIARHQQYFAVRKTVERVLAAGPEERRNGGVIWHTQGSGKSLTMVMLGKALALDLRVTNPRIIIVTDRDDLDKQIRDTFLACELDPVRAKSGKHLGELVRGRAPLITTLINKFDGAASREGRDESRDIFVLVDESHRSQTGRYGGYGQFHVAMRRVLPNACYLGFTGTPLLKRERNTADTFGGIIHSYTIDEAVRDRSVVPILYEGRLVEQQITAGVIDAWFEKISAGLTDEQKRDLKRKFSRTDVLGKTAQAIRAKAFDISEHYRRSWQGSGFKAQLVAPNKAAAIRFKHELDEIGHVTSEVIISPPDDAEDREEVDAESRESVQRFWKSQMARYGTEANYNEQLIKQFKGSDGPEIIIVVSKLLTGFDAPRNTVLYLCKPLREHTLLQAVARVNRLFSDEKAEKQFGYVVDYEGLLGELDEALTSYSALGDFDSEEIAGAVVDIREQIRLLPGRWSHVWDLFNTIARKDDMEALEQHLFDEPLRHEFYERLKTFGRTLHLALSSDKLLDVMTQADVDRYRNDHSQFAELRLSVQMRYQETVDLRDYEPRIRRLLDDHVTALPAETIIEQLNINDPAALKAVVDEEGTTPGSKADRIVSATRKTITERMDEDPAFYARFSELLQQAIDEYRRRRDGERYLFQAREIAEQLARGDRGAALPSAVTHDDDAAAIYGALGKSFLESAFEEFLAVPDDERADTAKTVVDMVRGRMVVNFWTKPNEQNDLATELDDFFYDFGERRGIQMRQPMVDSLTNAVLTVARARFRK</sequence>
<evidence type="ECO:0000259" key="12">
    <source>
        <dbReference type="PROSITE" id="PS51192"/>
    </source>
</evidence>
<name>A0ABT1LUB3_9MICC</name>